<dbReference type="Gene3D" id="1.10.287.1490">
    <property type="match status" value="1"/>
</dbReference>
<evidence type="ECO:0000313" key="3">
    <source>
        <dbReference type="Proteomes" id="UP001244341"/>
    </source>
</evidence>
<feature type="compositionally biased region" description="Polar residues" evidence="1">
    <location>
        <begin position="74"/>
        <end position="89"/>
    </location>
</feature>
<sequence length="254" mass="27731">MQALAEDAAELLPQEQEQKKRGRGRAKKDLRLVDALHQCWQGKSYYERLQEITRQEAEELEKAEAAAAQGPQYRPSQLLSNTSGRTAQDATAAPSSSQLASDAAAAAGADKAALQKLQAAFDAKMEELAAAKDQLKESQELVSKLRAEQRSHPKALQQAEKQRQALERKLEASEKKQAGLERDAEGLQERLGKQEAEKAALQEQLSKSEKEAKALRLKLKQANGRLDKMQAAAAKMQEMAAGMVADAQAGMALD</sequence>
<feature type="region of interest" description="Disordered" evidence="1">
    <location>
        <begin position="143"/>
        <end position="212"/>
    </location>
</feature>
<evidence type="ECO:0000256" key="1">
    <source>
        <dbReference type="SAM" id="MobiDB-lite"/>
    </source>
</evidence>
<gene>
    <name evidence="2" type="ORF">OEZ85_001246</name>
</gene>
<evidence type="ECO:0000313" key="2">
    <source>
        <dbReference type="EMBL" id="WIA22859.1"/>
    </source>
</evidence>
<keyword evidence="3" id="KW-1185">Reference proteome</keyword>
<proteinExistence type="predicted"/>
<feature type="compositionally biased region" description="Basic and acidic residues" evidence="1">
    <location>
        <begin position="160"/>
        <end position="212"/>
    </location>
</feature>
<accession>A0ABY8UN76</accession>
<feature type="region of interest" description="Disordered" evidence="1">
    <location>
        <begin position="1"/>
        <end position="28"/>
    </location>
</feature>
<dbReference type="SUPFAM" id="SSF57997">
    <property type="entry name" value="Tropomyosin"/>
    <property type="match status" value="1"/>
</dbReference>
<protein>
    <submittedName>
        <fullName evidence="2">Uncharacterized protein</fullName>
    </submittedName>
</protein>
<dbReference type="EMBL" id="CP126222">
    <property type="protein sequence ID" value="WIA22859.1"/>
    <property type="molecule type" value="Genomic_DNA"/>
</dbReference>
<reference evidence="2 3" key="1">
    <citation type="submission" date="2023-05" db="EMBL/GenBank/DDBJ databases">
        <title>A 100% complete, gapless, phased diploid assembly of the Scenedesmus obliquus UTEX 3031 genome.</title>
        <authorList>
            <person name="Biondi T.C."/>
            <person name="Hanschen E.R."/>
            <person name="Kwon T."/>
            <person name="Eng W."/>
            <person name="Kruse C.P.S."/>
            <person name="Koehler S.I."/>
            <person name="Kunde Y."/>
            <person name="Gleasner C.D."/>
            <person name="You Mak K.T."/>
            <person name="Polle J."/>
            <person name="Hovde B.T."/>
            <person name="Starkenburg S.R."/>
        </authorList>
    </citation>
    <scope>NUCLEOTIDE SEQUENCE [LARGE SCALE GENOMIC DNA]</scope>
    <source>
        <strain evidence="2 3">DOE0152z</strain>
    </source>
</reference>
<name>A0ABY8UN76_TETOB</name>
<dbReference type="Proteomes" id="UP001244341">
    <property type="component" value="Chromosome 15b"/>
</dbReference>
<feature type="region of interest" description="Disordered" evidence="1">
    <location>
        <begin position="58"/>
        <end position="98"/>
    </location>
</feature>
<organism evidence="2 3">
    <name type="scientific">Tetradesmus obliquus</name>
    <name type="common">Green alga</name>
    <name type="synonym">Acutodesmus obliquus</name>
    <dbReference type="NCBI Taxonomy" id="3088"/>
    <lineage>
        <taxon>Eukaryota</taxon>
        <taxon>Viridiplantae</taxon>
        <taxon>Chlorophyta</taxon>
        <taxon>core chlorophytes</taxon>
        <taxon>Chlorophyceae</taxon>
        <taxon>CS clade</taxon>
        <taxon>Sphaeropleales</taxon>
        <taxon>Scenedesmaceae</taxon>
        <taxon>Tetradesmus</taxon>
    </lineage>
</organism>